<proteinExistence type="predicted"/>
<gene>
    <name evidence="1" type="ORF">MRB53_013339</name>
</gene>
<name>A0ACC2K7P0_PERAE</name>
<evidence type="ECO:0000313" key="2">
    <source>
        <dbReference type="Proteomes" id="UP001234297"/>
    </source>
</evidence>
<comment type="caution">
    <text evidence="1">The sequence shown here is derived from an EMBL/GenBank/DDBJ whole genome shotgun (WGS) entry which is preliminary data.</text>
</comment>
<dbReference type="EMBL" id="CM056812">
    <property type="protein sequence ID" value="KAJ8617153.1"/>
    <property type="molecule type" value="Genomic_DNA"/>
</dbReference>
<keyword evidence="2" id="KW-1185">Reference proteome</keyword>
<evidence type="ECO:0000313" key="1">
    <source>
        <dbReference type="EMBL" id="KAJ8617153.1"/>
    </source>
</evidence>
<sequence length="170" mass="18994">MIKALRKIKNWSSRKKKRRKSNIFQPPSYPHCCSCGTPPPLPPLQPTAPPLPSWLDFDYQQDEASGSVPASTFPTQHQFELLSPEITSSESTPLYVPQPLPMATSYQQYLAPAPVYGMPVTPSTPVNSTRRGISPESELMSVMGAVYIKVLSMFEDSDRLPTCFIQIHQQ</sequence>
<organism evidence="1 2">
    <name type="scientific">Persea americana</name>
    <name type="common">Avocado</name>
    <dbReference type="NCBI Taxonomy" id="3435"/>
    <lineage>
        <taxon>Eukaryota</taxon>
        <taxon>Viridiplantae</taxon>
        <taxon>Streptophyta</taxon>
        <taxon>Embryophyta</taxon>
        <taxon>Tracheophyta</taxon>
        <taxon>Spermatophyta</taxon>
        <taxon>Magnoliopsida</taxon>
        <taxon>Magnoliidae</taxon>
        <taxon>Laurales</taxon>
        <taxon>Lauraceae</taxon>
        <taxon>Persea</taxon>
    </lineage>
</organism>
<reference evidence="1 2" key="1">
    <citation type="journal article" date="2022" name="Hortic Res">
        <title>A haplotype resolved chromosomal level avocado genome allows analysis of novel avocado genes.</title>
        <authorList>
            <person name="Nath O."/>
            <person name="Fletcher S.J."/>
            <person name="Hayward A."/>
            <person name="Shaw L.M."/>
            <person name="Masouleh A.K."/>
            <person name="Furtado A."/>
            <person name="Henry R.J."/>
            <person name="Mitter N."/>
        </authorList>
    </citation>
    <scope>NUCLEOTIDE SEQUENCE [LARGE SCALE GENOMIC DNA]</scope>
    <source>
        <strain evidence="2">cv. Hass</strain>
    </source>
</reference>
<accession>A0ACC2K7P0</accession>
<dbReference type="Proteomes" id="UP001234297">
    <property type="component" value="Chromosome 4"/>
</dbReference>
<protein>
    <submittedName>
        <fullName evidence="1">Uncharacterized protein</fullName>
    </submittedName>
</protein>